<organism evidence="3 4">
    <name type="scientific">Geodia barretti</name>
    <name type="common">Barrett's horny sponge</name>
    <dbReference type="NCBI Taxonomy" id="519541"/>
    <lineage>
        <taxon>Eukaryota</taxon>
        <taxon>Metazoa</taxon>
        <taxon>Porifera</taxon>
        <taxon>Demospongiae</taxon>
        <taxon>Heteroscleromorpha</taxon>
        <taxon>Tetractinellida</taxon>
        <taxon>Astrophorina</taxon>
        <taxon>Geodiidae</taxon>
        <taxon>Geodia</taxon>
    </lineage>
</organism>
<dbReference type="SUPFAM" id="SSF51197">
    <property type="entry name" value="Clavaminate synthase-like"/>
    <property type="match status" value="1"/>
</dbReference>
<name>A0AA35XF58_GEOBA</name>
<accession>A0AA35XF58</accession>
<reference evidence="3" key="1">
    <citation type="submission" date="2023-03" db="EMBL/GenBank/DDBJ databases">
        <authorList>
            <person name="Steffen K."/>
            <person name="Cardenas P."/>
        </authorList>
    </citation>
    <scope>NUCLEOTIDE SEQUENCE</scope>
</reference>
<proteinExistence type="predicted"/>
<dbReference type="EMBL" id="CASHTH010004249">
    <property type="protein sequence ID" value="CAI8055134.1"/>
    <property type="molecule type" value="Genomic_DNA"/>
</dbReference>
<comment type="caution">
    <text evidence="3">The sequence shown here is derived from an EMBL/GenBank/DDBJ whole genome shotgun (WGS) entry which is preliminary data.</text>
</comment>
<evidence type="ECO:0000313" key="3">
    <source>
        <dbReference type="EMBL" id="CAI8055134.1"/>
    </source>
</evidence>
<protein>
    <submittedName>
        <fullName evidence="3">Alpha-ketoglutarate-dependent 2,4-dichlorophenoxyacetate dioxygenase</fullName>
    </submittedName>
</protein>
<dbReference type="Pfam" id="PF02668">
    <property type="entry name" value="TauD"/>
    <property type="match status" value="1"/>
</dbReference>
<evidence type="ECO:0000259" key="2">
    <source>
        <dbReference type="Pfam" id="PF02668"/>
    </source>
</evidence>
<dbReference type="Proteomes" id="UP001174909">
    <property type="component" value="Unassembled WGS sequence"/>
</dbReference>
<feature type="domain" description="TauD/TfdA-like" evidence="2">
    <location>
        <begin position="7"/>
        <end position="73"/>
    </location>
</feature>
<dbReference type="Gene3D" id="3.60.130.10">
    <property type="entry name" value="Clavaminate synthase-like"/>
    <property type="match status" value="1"/>
</dbReference>
<keyword evidence="1" id="KW-0560">Oxidoreductase</keyword>
<dbReference type="InterPro" id="IPR042098">
    <property type="entry name" value="TauD-like_sf"/>
</dbReference>
<dbReference type="GO" id="GO:0051213">
    <property type="term" value="F:dioxygenase activity"/>
    <property type="evidence" value="ECO:0007669"/>
    <property type="project" value="UniProtKB-KW"/>
</dbReference>
<sequence length="100" mass="11009">MDEAFQKNTPPANQRLVRTLPETGKKALLVGSYTTRIHGLPIEEGKALLKELLEWSTQPQFVYRHTWRVNDSLCMTTVAACTGDGLGIAESTSACFTAQP</sequence>
<dbReference type="InterPro" id="IPR003819">
    <property type="entry name" value="TauD/TfdA-like"/>
</dbReference>
<keyword evidence="4" id="KW-1185">Reference proteome</keyword>
<evidence type="ECO:0000313" key="4">
    <source>
        <dbReference type="Proteomes" id="UP001174909"/>
    </source>
</evidence>
<keyword evidence="3" id="KW-0223">Dioxygenase</keyword>
<evidence type="ECO:0000256" key="1">
    <source>
        <dbReference type="ARBA" id="ARBA00023002"/>
    </source>
</evidence>
<dbReference type="AlphaFoldDB" id="A0AA35XF58"/>
<gene>
    <name evidence="3" type="ORF">GBAR_LOCUS30103</name>
</gene>